<gene>
    <name evidence="1" type="ORF">N308_13365</name>
</gene>
<dbReference type="AlphaFoldDB" id="A0A093H8L7"/>
<protein>
    <submittedName>
        <fullName evidence="1">Uncharacterized protein</fullName>
    </submittedName>
</protein>
<proteinExistence type="predicted"/>
<name>A0A093H8L7_STRCA</name>
<keyword evidence="2" id="KW-1185">Reference proteome</keyword>
<sequence>SQAVPAQSHLSFPVVAARAEPPVLGVIAGAAEQQWLLLEVALVDVLSHRRVEMVHLILCTVAGDTEPGNK</sequence>
<evidence type="ECO:0000313" key="2">
    <source>
        <dbReference type="Proteomes" id="UP000053584"/>
    </source>
</evidence>
<evidence type="ECO:0000313" key="1">
    <source>
        <dbReference type="EMBL" id="KFV78031.1"/>
    </source>
</evidence>
<feature type="non-terminal residue" evidence="1">
    <location>
        <position position="1"/>
    </location>
</feature>
<organism evidence="1 2">
    <name type="scientific">Struthio camelus australis</name>
    <dbReference type="NCBI Taxonomy" id="441894"/>
    <lineage>
        <taxon>Eukaryota</taxon>
        <taxon>Metazoa</taxon>
        <taxon>Chordata</taxon>
        <taxon>Craniata</taxon>
        <taxon>Vertebrata</taxon>
        <taxon>Euteleostomi</taxon>
        <taxon>Archelosauria</taxon>
        <taxon>Archosauria</taxon>
        <taxon>Dinosauria</taxon>
        <taxon>Saurischia</taxon>
        <taxon>Theropoda</taxon>
        <taxon>Coelurosauria</taxon>
        <taxon>Aves</taxon>
        <taxon>Palaeognathae</taxon>
        <taxon>Struthioniformes</taxon>
        <taxon>Struthionidae</taxon>
        <taxon>Struthio</taxon>
    </lineage>
</organism>
<reference evidence="1 2" key="1">
    <citation type="submission" date="2014-04" db="EMBL/GenBank/DDBJ databases">
        <title>Genome evolution of avian class.</title>
        <authorList>
            <person name="Zhang G."/>
            <person name="Li C."/>
        </authorList>
    </citation>
    <scope>NUCLEOTIDE SEQUENCE [LARGE SCALE GENOMIC DNA]</scope>
    <source>
        <strain evidence="1">BGI_N308</strain>
    </source>
</reference>
<feature type="non-terminal residue" evidence="1">
    <location>
        <position position="70"/>
    </location>
</feature>
<accession>A0A093H8L7</accession>
<dbReference type="EMBL" id="KL206021">
    <property type="protein sequence ID" value="KFV78031.1"/>
    <property type="molecule type" value="Genomic_DNA"/>
</dbReference>
<dbReference type="Proteomes" id="UP000053584">
    <property type="component" value="Unassembled WGS sequence"/>
</dbReference>